<dbReference type="Proteomes" id="UP000494206">
    <property type="component" value="Unassembled WGS sequence"/>
</dbReference>
<accession>A0A8S1F701</accession>
<protein>
    <submittedName>
        <fullName evidence="1">Uncharacterized protein</fullName>
    </submittedName>
</protein>
<dbReference type="OrthoDB" id="5856587at2759"/>
<gene>
    <name evidence="1" type="ORF">CBOVIS_LOCUS10038</name>
</gene>
<name>A0A8S1F701_9PELO</name>
<comment type="caution">
    <text evidence="1">The sequence shown here is derived from an EMBL/GenBank/DDBJ whole genome shotgun (WGS) entry which is preliminary data.</text>
</comment>
<proteinExistence type="predicted"/>
<organism evidence="1 2">
    <name type="scientific">Caenorhabditis bovis</name>
    <dbReference type="NCBI Taxonomy" id="2654633"/>
    <lineage>
        <taxon>Eukaryota</taxon>
        <taxon>Metazoa</taxon>
        <taxon>Ecdysozoa</taxon>
        <taxon>Nematoda</taxon>
        <taxon>Chromadorea</taxon>
        <taxon>Rhabditida</taxon>
        <taxon>Rhabditina</taxon>
        <taxon>Rhabditomorpha</taxon>
        <taxon>Rhabditoidea</taxon>
        <taxon>Rhabditidae</taxon>
        <taxon>Peloderinae</taxon>
        <taxon>Caenorhabditis</taxon>
    </lineage>
</organism>
<evidence type="ECO:0000313" key="1">
    <source>
        <dbReference type="EMBL" id="CAB3408236.1"/>
    </source>
</evidence>
<dbReference type="AlphaFoldDB" id="A0A8S1F701"/>
<reference evidence="1 2" key="1">
    <citation type="submission" date="2020-04" db="EMBL/GenBank/DDBJ databases">
        <authorList>
            <person name="Laetsch R D."/>
            <person name="Stevens L."/>
            <person name="Kumar S."/>
            <person name="Blaxter L. M."/>
        </authorList>
    </citation>
    <scope>NUCLEOTIDE SEQUENCE [LARGE SCALE GENOMIC DNA]</scope>
</reference>
<sequence length="527" mass="60102">MLSSKKLEGAWRPTVTEIDAPPVLSARHSIFHKLPYFISNPSLKKAFFDEKLCDDDRLFKLGFRIYQNYIEAGLPLQIQCATCQNYASGLSTFFYVLPERDFAQEFGNLFIERRVLNSNPFYCDSADCEQNPRVTSLLAYFATITNELLAHKIVGTEKLSRWSGEQTSTEMDRKLQGTPNGELYIDVPWKEYFNAMDAKDQHLFTLFGVQGLTTTCAFELDGEVVGSNVFVNTDPVGAVKNLENKVRTTDVFTYADYESLVVRKDSLKNEEMNLEIFISWSDYSCCSACCCPVSICGYEFQTAATCDKVFSSKSRKGYLSIRKIVQNKPIKTKSFSQTLDKILNLPPYKSEGVAVFSSLLQKTRLINDFIATNSPNNKYSFRSGVFIESVSCKSDEQKLDCTKWAKCHGIELDGIIEENADEGIDSCTQIQFIDVLVGFQSLRFGARKGDKLRIRMDPEAHNPNTKFVWKVNMRNPKKYDQTKHCEIQGIIQRNNEILVIGLKDLDLRVDLILNDKKKIRIRFYDIS</sequence>
<keyword evidence="2" id="KW-1185">Reference proteome</keyword>
<dbReference type="EMBL" id="CADEPM010000007">
    <property type="protein sequence ID" value="CAB3408236.1"/>
    <property type="molecule type" value="Genomic_DNA"/>
</dbReference>
<evidence type="ECO:0000313" key="2">
    <source>
        <dbReference type="Proteomes" id="UP000494206"/>
    </source>
</evidence>